<organism evidence="2 3">
    <name type="scientific">Mangrovivirga halotolerans</name>
    <dbReference type="NCBI Taxonomy" id="2993936"/>
    <lineage>
        <taxon>Bacteria</taxon>
        <taxon>Pseudomonadati</taxon>
        <taxon>Bacteroidota</taxon>
        <taxon>Cytophagia</taxon>
        <taxon>Cytophagales</taxon>
        <taxon>Mangrovivirgaceae</taxon>
        <taxon>Mangrovivirga</taxon>
    </lineage>
</organism>
<comment type="caution">
    <text evidence="2">The sequence shown here is derived from an EMBL/GenBank/DDBJ whole genome shotgun (WGS) entry which is preliminary data.</text>
</comment>
<name>A0ABT3RMP4_9BACT</name>
<keyword evidence="1" id="KW-0812">Transmembrane</keyword>
<sequence length="437" mass="49740">MKAKSDVLRLVSLVVLILIVLVLCIKLLFDFRKIKSFETAIAKDAGVIIRLNTDKIFRKVTVNAILHPGYYLSSDDPDSLQDQLSDHGILLPGNVFIFSLEQYPGSYYMNLPYEDHDKASAFVKKLIKTDTLIPYEGILSGVSEDGTLQAALKNNRFIIAYHVENQLHGPSAAEMFDEEYLDLNSDPVLQAVKKSRADLLIYGEKERHEINFNNGEITWKGTMMTRATTEAFSAIKDIGQRKQGSIRKLLTHITGVVIGNDDAVALNKLFEKDIHDLDIYIGGTTRLLTEKSENNFSELNGFSSLSNDYRVLPAIQFRMISSDKHDTTFIDEEDKYDFIPLFRLDPLKPYSDTVLLSNMPELQVEKFEVNNKFLDLNIDFDSWSDSVDLPVGENLFDDLSYLNFEIIKESDQYYLSGHIRMDNKSINSFVILQDLVE</sequence>
<dbReference type="EMBL" id="JAPFQN010000003">
    <property type="protein sequence ID" value="MCX2743090.1"/>
    <property type="molecule type" value="Genomic_DNA"/>
</dbReference>
<protein>
    <submittedName>
        <fullName evidence="2">Uncharacterized protein</fullName>
    </submittedName>
</protein>
<proteinExistence type="predicted"/>
<evidence type="ECO:0000256" key="1">
    <source>
        <dbReference type="SAM" id="Phobius"/>
    </source>
</evidence>
<gene>
    <name evidence="2" type="ORF">OO013_04395</name>
</gene>
<accession>A0ABT3RMP4</accession>
<keyword evidence="3" id="KW-1185">Reference proteome</keyword>
<keyword evidence="1" id="KW-1133">Transmembrane helix</keyword>
<feature type="transmembrane region" description="Helical" evidence="1">
    <location>
        <begin position="7"/>
        <end position="29"/>
    </location>
</feature>
<keyword evidence="1" id="KW-0472">Membrane</keyword>
<evidence type="ECO:0000313" key="2">
    <source>
        <dbReference type="EMBL" id="MCX2743090.1"/>
    </source>
</evidence>
<dbReference type="RefSeq" id="WP_266055461.1">
    <property type="nucleotide sequence ID" value="NZ_JAPFQN010000003.1"/>
</dbReference>
<dbReference type="Proteomes" id="UP001209885">
    <property type="component" value="Unassembled WGS sequence"/>
</dbReference>
<evidence type="ECO:0000313" key="3">
    <source>
        <dbReference type="Proteomes" id="UP001209885"/>
    </source>
</evidence>
<reference evidence="2 3" key="1">
    <citation type="submission" date="2022-11" db="EMBL/GenBank/DDBJ databases">
        <title>The characterization of three novel Bacteroidetes species and genomic analysis of their roles in tidal elemental geochemical cycles.</title>
        <authorList>
            <person name="Ma K."/>
        </authorList>
    </citation>
    <scope>NUCLEOTIDE SEQUENCE [LARGE SCALE GENOMIC DNA]</scope>
    <source>
        <strain evidence="2 3">M17</strain>
    </source>
</reference>